<comment type="caution">
    <text evidence="2">The sequence shown here is derived from an EMBL/GenBank/DDBJ whole genome shotgun (WGS) entry which is preliminary data.</text>
</comment>
<dbReference type="AlphaFoldDB" id="A0AAV7QF65"/>
<sequence length="147" mass="15270">MVADPPPPHRRPPGLGNWPHTSHRGRSGSSPPNATLVAPGSNFVLTGRLHTSSPLSDVAVPSMAGLRHGAMPEGQPQSPAAATQAALLTPASLAQPPLPCGAHLALADPQTHPSTRDRRGNLGAGWWGLLPADDRGVRNTLRVRLPS</sequence>
<evidence type="ECO:0000256" key="1">
    <source>
        <dbReference type="SAM" id="MobiDB-lite"/>
    </source>
</evidence>
<gene>
    <name evidence="2" type="ORF">NDU88_005146</name>
</gene>
<evidence type="ECO:0000313" key="2">
    <source>
        <dbReference type="EMBL" id="KAJ1138765.1"/>
    </source>
</evidence>
<keyword evidence="3" id="KW-1185">Reference proteome</keyword>
<protein>
    <submittedName>
        <fullName evidence="2">Uncharacterized protein</fullName>
    </submittedName>
</protein>
<reference evidence="2" key="1">
    <citation type="journal article" date="2022" name="bioRxiv">
        <title>Sequencing and chromosome-scale assembly of the giantPleurodeles waltlgenome.</title>
        <authorList>
            <person name="Brown T."/>
            <person name="Elewa A."/>
            <person name="Iarovenko S."/>
            <person name="Subramanian E."/>
            <person name="Araus A.J."/>
            <person name="Petzold A."/>
            <person name="Susuki M."/>
            <person name="Suzuki K.-i.T."/>
            <person name="Hayashi T."/>
            <person name="Toyoda A."/>
            <person name="Oliveira C."/>
            <person name="Osipova E."/>
            <person name="Leigh N.D."/>
            <person name="Simon A."/>
            <person name="Yun M.H."/>
        </authorList>
    </citation>
    <scope>NUCLEOTIDE SEQUENCE</scope>
    <source>
        <strain evidence="2">20211129_DDA</strain>
        <tissue evidence="2">Liver</tissue>
    </source>
</reference>
<dbReference type="Proteomes" id="UP001066276">
    <property type="component" value="Chromosome 6"/>
</dbReference>
<feature type="region of interest" description="Disordered" evidence="1">
    <location>
        <begin position="64"/>
        <end position="83"/>
    </location>
</feature>
<evidence type="ECO:0000313" key="3">
    <source>
        <dbReference type="Proteomes" id="UP001066276"/>
    </source>
</evidence>
<organism evidence="2 3">
    <name type="scientific">Pleurodeles waltl</name>
    <name type="common">Iberian ribbed newt</name>
    <dbReference type="NCBI Taxonomy" id="8319"/>
    <lineage>
        <taxon>Eukaryota</taxon>
        <taxon>Metazoa</taxon>
        <taxon>Chordata</taxon>
        <taxon>Craniata</taxon>
        <taxon>Vertebrata</taxon>
        <taxon>Euteleostomi</taxon>
        <taxon>Amphibia</taxon>
        <taxon>Batrachia</taxon>
        <taxon>Caudata</taxon>
        <taxon>Salamandroidea</taxon>
        <taxon>Salamandridae</taxon>
        <taxon>Pleurodelinae</taxon>
        <taxon>Pleurodeles</taxon>
    </lineage>
</organism>
<name>A0AAV7QF65_PLEWA</name>
<dbReference type="EMBL" id="JANPWB010000010">
    <property type="protein sequence ID" value="KAJ1138765.1"/>
    <property type="molecule type" value="Genomic_DNA"/>
</dbReference>
<accession>A0AAV7QF65</accession>
<feature type="region of interest" description="Disordered" evidence="1">
    <location>
        <begin position="1"/>
        <end position="39"/>
    </location>
</feature>
<proteinExistence type="predicted"/>